<keyword evidence="3" id="KW-1185">Reference proteome</keyword>
<dbReference type="PANTHER" id="PTHR31284">
    <property type="entry name" value="ACID PHOSPHATASE-LIKE PROTEIN"/>
    <property type="match status" value="1"/>
</dbReference>
<dbReference type="Pfam" id="PF03767">
    <property type="entry name" value="Acid_phosphat_B"/>
    <property type="match status" value="1"/>
</dbReference>
<dbReference type="Proteomes" id="UP000281708">
    <property type="component" value="Unassembled WGS sequence"/>
</dbReference>
<sequence length="196" mass="21373">MLGMSARLRHLSPRTGAALVAVVVSLVMGVQASAGAAPLPTRKAWLADTVRAMKGSQAYVRQRVDAQQKGQKLAINLDIDNTSIQSHYAYPKAVPVTQRFARYATKHGVTLFFNTGRYADQLGAISKVLTKAGYDYTRICGRQHGESLTHSKQRCRAQFYADGYTIIANVGNRATDFVGGDYEKGFRLPGYAGKLS</sequence>
<dbReference type="AlphaFoldDB" id="A0A3L8P523"/>
<gene>
    <name evidence="2" type="ORF">D9V37_08220</name>
</gene>
<dbReference type="PANTHER" id="PTHR31284:SF10">
    <property type="entry name" value="ACID PHOSPHATASE-LIKE PROTEIN"/>
    <property type="match status" value="1"/>
</dbReference>
<reference evidence="2 3" key="1">
    <citation type="submission" date="2018-10" db="EMBL/GenBank/DDBJ databases">
        <title>Marmoricola sp. 4Q3S-7 whole genome shotgun sequence.</title>
        <authorList>
            <person name="Li F."/>
        </authorList>
    </citation>
    <scope>NUCLEOTIDE SEQUENCE [LARGE SCALE GENOMIC DNA]</scope>
    <source>
        <strain evidence="2 3">4Q3S-7</strain>
    </source>
</reference>
<dbReference type="InterPro" id="IPR023214">
    <property type="entry name" value="HAD_sf"/>
</dbReference>
<accession>A0A3L8P523</accession>
<evidence type="ECO:0000313" key="2">
    <source>
        <dbReference type="EMBL" id="RLV49863.1"/>
    </source>
</evidence>
<dbReference type="EMBL" id="RDBE01000006">
    <property type="protein sequence ID" value="RLV49863.1"/>
    <property type="molecule type" value="Genomic_DNA"/>
</dbReference>
<organism evidence="2 3">
    <name type="scientific">Nocardioides mangrovicus</name>
    <dbReference type="NCBI Taxonomy" id="2478913"/>
    <lineage>
        <taxon>Bacteria</taxon>
        <taxon>Bacillati</taxon>
        <taxon>Actinomycetota</taxon>
        <taxon>Actinomycetes</taxon>
        <taxon>Propionibacteriales</taxon>
        <taxon>Nocardioidaceae</taxon>
        <taxon>Nocardioides</taxon>
    </lineage>
</organism>
<name>A0A3L8P523_9ACTN</name>
<dbReference type="InterPro" id="IPR036412">
    <property type="entry name" value="HAD-like_sf"/>
</dbReference>
<proteinExistence type="predicted"/>
<evidence type="ECO:0000313" key="3">
    <source>
        <dbReference type="Proteomes" id="UP000281708"/>
    </source>
</evidence>
<dbReference type="Gene3D" id="3.40.50.1000">
    <property type="entry name" value="HAD superfamily/HAD-like"/>
    <property type="match status" value="1"/>
</dbReference>
<dbReference type="InterPro" id="IPR005519">
    <property type="entry name" value="Acid_phosphat_B-like"/>
</dbReference>
<protein>
    <submittedName>
        <fullName evidence="2">Acid phosphatase</fullName>
    </submittedName>
</protein>
<comment type="caution">
    <text evidence="2">The sequence shown here is derived from an EMBL/GenBank/DDBJ whole genome shotgun (WGS) entry which is preliminary data.</text>
</comment>
<dbReference type="SUPFAM" id="SSF56784">
    <property type="entry name" value="HAD-like"/>
    <property type="match status" value="1"/>
</dbReference>
<evidence type="ECO:0000256" key="1">
    <source>
        <dbReference type="ARBA" id="ARBA00022729"/>
    </source>
</evidence>
<keyword evidence="1" id="KW-0732">Signal</keyword>